<keyword evidence="3" id="KW-0393">Immunoglobulin domain</keyword>
<dbReference type="SMART" id="SM00409">
    <property type="entry name" value="IG"/>
    <property type="match status" value="1"/>
</dbReference>
<reference evidence="5" key="2">
    <citation type="submission" date="2025-09" db="UniProtKB">
        <authorList>
            <consortium name="Ensembl"/>
        </authorList>
    </citation>
    <scope>IDENTIFICATION</scope>
</reference>
<dbReference type="SUPFAM" id="SSF48726">
    <property type="entry name" value="Immunoglobulin"/>
    <property type="match status" value="1"/>
</dbReference>
<dbReference type="InterPro" id="IPR007110">
    <property type="entry name" value="Ig-like_dom"/>
</dbReference>
<keyword evidence="2" id="KW-0472">Membrane</keyword>
<evidence type="ECO:0000313" key="5">
    <source>
        <dbReference type="Ensembl" id="ENSMAMP00000015101.2"/>
    </source>
</evidence>
<dbReference type="Ensembl" id="ENSMAMT00000015520.2">
    <property type="protein sequence ID" value="ENSMAMP00000015101.2"/>
    <property type="gene ID" value="ENSMAMG00000010250.2"/>
</dbReference>
<evidence type="ECO:0000256" key="2">
    <source>
        <dbReference type="ARBA" id="ARBA00023136"/>
    </source>
</evidence>
<dbReference type="InterPro" id="IPR013106">
    <property type="entry name" value="Ig_V-set"/>
</dbReference>
<dbReference type="GO" id="GO:0005102">
    <property type="term" value="F:signaling receptor binding"/>
    <property type="evidence" value="ECO:0007669"/>
    <property type="project" value="TreeGrafter"/>
</dbReference>
<organism evidence="5 6">
    <name type="scientific">Mastacembelus armatus</name>
    <name type="common">zig-zag eel</name>
    <dbReference type="NCBI Taxonomy" id="205130"/>
    <lineage>
        <taxon>Eukaryota</taxon>
        <taxon>Metazoa</taxon>
        <taxon>Chordata</taxon>
        <taxon>Craniata</taxon>
        <taxon>Vertebrata</taxon>
        <taxon>Euteleostomi</taxon>
        <taxon>Actinopterygii</taxon>
        <taxon>Neopterygii</taxon>
        <taxon>Teleostei</taxon>
        <taxon>Neoteleostei</taxon>
        <taxon>Acanthomorphata</taxon>
        <taxon>Anabantaria</taxon>
        <taxon>Synbranchiformes</taxon>
        <taxon>Mastacembelidae</taxon>
        <taxon>Mastacembelus</taxon>
    </lineage>
</organism>
<protein>
    <recommendedName>
        <fullName evidence="4">Ig-like domain-containing protein</fullName>
    </recommendedName>
</protein>
<reference evidence="5" key="1">
    <citation type="submission" date="2025-08" db="UniProtKB">
        <authorList>
            <consortium name="Ensembl"/>
        </authorList>
    </citation>
    <scope>IDENTIFICATION</scope>
</reference>
<accession>A0A3Q3LXU4</accession>
<dbReference type="InterPro" id="IPR036179">
    <property type="entry name" value="Ig-like_dom_sf"/>
</dbReference>
<dbReference type="InterPro" id="IPR003599">
    <property type="entry name" value="Ig_sub"/>
</dbReference>
<dbReference type="InParanoid" id="A0A3Q3LXU4"/>
<sequence length="136" mass="15505">MYKFSQHAFSVEVFEWAESVLLPCQISSVPFDPTVVWSHYNLTPSTVHQLNERGDVLTDQNQRYRDRTSMKTDALDTGDLSLTLRKPRLSDSGTYTCTITDLGFDERLAAVQLQVKERLAAVQLQVKGQHQPQHLL</sequence>
<dbReference type="InterPro" id="IPR050504">
    <property type="entry name" value="IgSF_BTN/MOG"/>
</dbReference>
<dbReference type="GO" id="GO:0001817">
    <property type="term" value="P:regulation of cytokine production"/>
    <property type="evidence" value="ECO:0007669"/>
    <property type="project" value="TreeGrafter"/>
</dbReference>
<dbReference type="AlphaFoldDB" id="A0A3Q3LXU4"/>
<keyword evidence="6" id="KW-1185">Reference proteome</keyword>
<dbReference type="SMART" id="SM00406">
    <property type="entry name" value="IGv"/>
    <property type="match status" value="1"/>
</dbReference>
<evidence type="ECO:0000256" key="3">
    <source>
        <dbReference type="ARBA" id="ARBA00023319"/>
    </source>
</evidence>
<evidence type="ECO:0000256" key="1">
    <source>
        <dbReference type="ARBA" id="ARBA00004370"/>
    </source>
</evidence>
<dbReference type="GO" id="GO:0009897">
    <property type="term" value="C:external side of plasma membrane"/>
    <property type="evidence" value="ECO:0007669"/>
    <property type="project" value="TreeGrafter"/>
</dbReference>
<dbReference type="GeneTree" id="ENSGT00940000177212"/>
<dbReference type="PROSITE" id="PS50835">
    <property type="entry name" value="IG_LIKE"/>
    <property type="match status" value="1"/>
</dbReference>
<dbReference type="Pfam" id="PF07686">
    <property type="entry name" value="V-set"/>
    <property type="match status" value="1"/>
</dbReference>
<comment type="subcellular location">
    <subcellularLocation>
        <location evidence="1">Membrane</location>
    </subcellularLocation>
</comment>
<dbReference type="InterPro" id="IPR013783">
    <property type="entry name" value="Ig-like_fold"/>
</dbReference>
<proteinExistence type="predicted"/>
<evidence type="ECO:0000313" key="6">
    <source>
        <dbReference type="Proteomes" id="UP000261640"/>
    </source>
</evidence>
<evidence type="ECO:0000259" key="4">
    <source>
        <dbReference type="PROSITE" id="PS50835"/>
    </source>
</evidence>
<name>A0A3Q3LXU4_9TELE</name>
<dbReference type="Proteomes" id="UP000261640">
    <property type="component" value="Unplaced"/>
</dbReference>
<dbReference type="PANTHER" id="PTHR24100">
    <property type="entry name" value="BUTYROPHILIN"/>
    <property type="match status" value="1"/>
</dbReference>
<dbReference type="Gene3D" id="2.60.40.10">
    <property type="entry name" value="Immunoglobulins"/>
    <property type="match status" value="1"/>
</dbReference>
<dbReference type="GO" id="GO:0050852">
    <property type="term" value="P:T cell receptor signaling pathway"/>
    <property type="evidence" value="ECO:0007669"/>
    <property type="project" value="TreeGrafter"/>
</dbReference>
<feature type="domain" description="Ig-like" evidence="4">
    <location>
        <begin position="18"/>
        <end position="116"/>
    </location>
</feature>